<evidence type="ECO:0000259" key="7">
    <source>
        <dbReference type="PROSITE" id="PS50853"/>
    </source>
</evidence>
<dbReference type="InterPro" id="IPR032881">
    <property type="entry name" value="Oberon-like_PHD"/>
</dbReference>
<dbReference type="AlphaFoldDB" id="A0ABD1R3B5"/>
<dbReference type="CDD" id="cd00063">
    <property type="entry name" value="FN3"/>
    <property type="match status" value="1"/>
</dbReference>
<dbReference type="PANTHER" id="PTHR46286">
    <property type="entry name" value="VIN3-LIKE PROTEIN 2-RELATED"/>
    <property type="match status" value="1"/>
</dbReference>
<dbReference type="InterPro" id="IPR044514">
    <property type="entry name" value="VIN3-like"/>
</dbReference>
<dbReference type="SUPFAM" id="SSF49265">
    <property type="entry name" value="Fibronectin type III"/>
    <property type="match status" value="1"/>
</dbReference>
<keyword evidence="2" id="KW-0479">Metal-binding</keyword>
<dbReference type="Pfam" id="PF07227">
    <property type="entry name" value="PHD_Oberon"/>
    <property type="match status" value="1"/>
</dbReference>
<dbReference type="GO" id="GO:0008270">
    <property type="term" value="F:zinc ion binding"/>
    <property type="evidence" value="ECO:0007669"/>
    <property type="project" value="UniProtKB-KW"/>
</dbReference>
<dbReference type="InterPro" id="IPR058585">
    <property type="entry name" value="Fn3_VIN3"/>
</dbReference>
<dbReference type="Gene3D" id="2.60.40.10">
    <property type="entry name" value="Immunoglobulins"/>
    <property type="match status" value="1"/>
</dbReference>
<dbReference type="EMBL" id="JBFOLJ010000013">
    <property type="protein sequence ID" value="KAL2482922.1"/>
    <property type="molecule type" value="Genomic_DNA"/>
</dbReference>
<evidence type="ECO:0000256" key="4">
    <source>
        <dbReference type="ARBA" id="ARBA00022833"/>
    </source>
</evidence>
<dbReference type="PANTHER" id="PTHR46286:SF2">
    <property type="entry name" value="VIN3-LIKE PROTEIN 2"/>
    <property type="match status" value="1"/>
</dbReference>
<dbReference type="GO" id="GO:0005634">
    <property type="term" value="C:nucleus"/>
    <property type="evidence" value="ECO:0007669"/>
    <property type="project" value="UniProtKB-SubCell"/>
</dbReference>
<dbReference type="InterPro" id="IPR013783">
    <property type="entry name" value="Ig-like_fold"/>
</dbReference>
<dbReference type="InterPro" id="IPR003961">
    <property type="entry name" value="FN3_dom"/>
</dbReference>
<sequence length="275" mass="30504">MSCHLECALKHEKSGITKDRQDEGLDGSFCCMSCGKVNDLLSSWRKQLIVARDTRRVDILCYRLSLSQKILAGTKHYQNPYGIVDKAVKKLEAEVGPLTGLAYLMLLNRVSAIPFDHDTLAAKLIRLEDIGVSSLMVILNSADSNLGNVTGYTLWYRKADDADYPAEPTFRLFAPNSRFLLSGLTPDTHYLLKVMPHGSNGDMGMCEVQFQTISSRNKMSDINSKSLEVERSQSPATNCSSLSNPSSVEDETNNVVPCCNGDDNREDNYLGYSQE</sequence>
<accession>A0ABD1R3B5</accession>
<protein>
    <submittedName>
        <fullName evidence="8">VIN3-like protein 2</fullName>
    </submittedName>
</protein>
<dbReference type="InterPro" id="IPR036116">
    <property type="entry name" value="FN3_sf"/>
</dbReference>
<evidence type="ECO:0000256" key="6">
    <source>
        <dbReference type="SAM" id="MobiDB-lite"/>
    </source>
</evidence>
<evidence type="ECO:0000256" key="2">
    <source>
        <dbReference type="ARBA" id="ARBA00022723"/>
    </source>
</evidence>
<evidence type="ECO:0000256" key="1">
    <source>
        <dbReference type="ARBA" id="ARBA00004123"/>
    </source>
</evidence>
<evidence type="ECO:0000256" key="5">
    <source>
        <dbReference type="ARBA" id="ARBA00023242"/>
    </source>
</evidence>
<keyword evidence="9" id="KW-1185">Reference proteome</keyword>
<keyword evidence="5" id="KW-0539">Nucleus</keyword>
<dbReference type="PROSITE" id="PS50853">
    <property type="entry name" value="FN3"/>
    <property type="match status" value="1"/>
</dbReference>
<comment type="subcellular location">
    <subcellularLocation>
        <location evidence="1">Nucleus</location>
    </subcellularLocation>
</comment>
<organism evidence="8 9">
    <name type="scientific">Forsythia ovata</name>
    <dbReference type="NCBI Taxonomy" id="205694"/>
    <lineage>
        <taxon>Eukaryota</taxon>
        <taxon>Viridiplantae</taxon>
        <taxon>Streptophyta</taxon>
        <taxon>Embryophyta</taxon>
        <taxon>Tracheophyta</taxon>
        <taxon>Spermatophyta</taxon>
        <taxon>Magnoliopsida</taxon>
        <taxon>eudicotyledons</taxon>
        <taxon>Gunneridae</taxon>
        <taxon>Pentapetalae</taxon>
        <taxon>asterids</taxon>
        <taxon>lamiids</taxon>
        <taxon>Lamiales</taxon>
        <taxon>Oleaceae</taxon>
        <taxon>Forsythieae</taxon>
        <taxon>Forsythia</taxon>
    </lineage>
</organism>
<feature type="region of interest" description="Disordered" evidence="6">
    <location>
        <begin position="225"/>
        <end position="275"/>
    </location>
</feature>
<dbReference type="Pfam" id="PF23376">
    <property type="entry name" value="Fn3_VIN3"/>
    <property type="match status" value="1"/>
</dbReference>
<gene>
    <name evidence="8" type="ORF">Fot_44366</name>
</gene>
<keyword evidence="3" id="KW-0863">Zinc-finger</keyword>
<comment type="caution">
    <text evidence="8">The sequence shown here is derived from an EMBL/GenBank/DDBJ whole genome shotgun (WGS) entry which is preliminary data.</text>
</comment>
<dbReference type="Proteomes" id="UP001604277">
    <property type="component" value="Unassembled WGS sequence"/>
</dbReference>
<feature type="domain" description="Fibronectin type-III" evidence="7">
    <location>
        <begin position="121"/>
        <end position="216"/>
    </location>
</feature>
<reference evidence="9" key="1">
    <citation type="submission" date="2024-07" db="EMBL/GenBank/DDBJ databases">
        <title>Two chromosome-level genome assemblies of Korean endemic species Abeliophyllum distichum and Forsythia ovata (Oleaceae).</title>
        <authorList>
            <person name="Jang H."/>
        </authorList>
    </citation>
    <scope>NUCLEOTIDE SEQUENCE [LARGE SCALE GENOMIC DNA]</scope>
</reference>
<feature type="compositionally biased region" description="Polar residues" evidence="6">
    <location>
        <begin position="225"/>
        <end position="247"/>
    </location>
</feature>
<keyword evidence="4" id="KW-0862">Zinc</keyword>
<name>A0ABD1R3B5_9LAMI</name>
<evidence type="ECO:0000313" key="8">
    <source>
        <dbReference type="EMBL" id="KAL2482922.1"/>
    </source>
</evidence>
<proteinExistence type="predicted"/>
<evidence type="ECO:0000313" key="9">
    <source>
        <dbReference type="Proteomes" id="UP001604277"/>
    </source>
</evidence>
<evidence type="ECO:0000256" key="3">
    <source>
        <dbReference type="ARBA" id="ARBA00022771"/>
    </source>
</evidence>